<name>A0A1E7F2K1_9STRA</name>
<dbReference type="SUPFAM" id="SSF52540">
    <property type="entry name" value="P-loop containing nucleoside triphosphate hydrolases"/>
    <property type="match status" value="1"/>
</dbReference>
<accession>A0A1E7F2K1</accession>
<dbReference type="Gene3D" id="3.40.50.300">
    <property type="entry name" value="P-loop containing nucleotide triphosphate hydrolases"/>
    <property type="match status" value="2"/>
</dbReference>
<evidence type="ECO:0000256" key="2">
    <source>
        <dbReference type="ARBA" id="ARBA00022840"/>
    </source>
</evidence>
<dbReference type="InterPro" id="IPR027417">
    <property type="entry name" value="P-loop_NTPase"/>
</dbReference>
<keyword evidence="2" id="KW-0067">ATP-binding</keyword>
<feature type="domain" description="Zeta toxin" evidence="3">
    <location>
        <begin position="105"/>
        <end position="275"/>
    </location>
</feature>
<dbReference type="GO" id="GO:0016301">
    <property type="term" value="F:kinase activity"/>
    <property type="evidence" value="ECO:0007669"/>
    <property type="project" value="InterPro"/>
</dbReference>
<feature type="domain" description="Zeta toxin" evidence="3">
    <location>
        <begin position="417"/>
        <end position="483"/>
    </location>
</feature>
<protein>
    <recommendedName>
        <fullName evidence="3">Zeta toxin domain-containing protein</fullName>
    </recommendedName>
</protein>
<keyword evidence="1" id="KW-0547">Nucleotide-binding</keyword>
<dbReference type="AlphaFoldDB" id="A0A1E7F2K1"/>
<dbReference type="InterPro" id="IPR010488">
    <property type="entry name" value="Zeta_toxin_domain"/>
</dbReference>
<dbReference type="Pfam" id="PF06414">
    <property type="entry name" value="Zeta_toxin"/>
    <property type="match status" value="2"/>
</dbReference>
<evidence type="ECO:0000313" key="4">
    <source>
        <dbReference type="EMBL" id="OEU12410.1"/>
    </source>
</evidence>
<dbReference type="EMBL" id="KV784365">
    <property type="protein sequence ID" value="OEU12410.1"/>
    <property type="molecule type" value="Genomic_DNA"/>
</dbReference>
<keyword evidence="5" id="KW-1185">Reference proteome</keyword>
<dbReference type="GO" id="GO:0005524">
    <property type="term" value="F:ATP binding"/>
    <property type="evidence" value="ECO:0007669"/>
    <property type="project" value="UniProtKB-KW"/>
</dbReference>
<evidence type="ECO:0000259" key="3">
    <source>
        <dbReference type="Pfam" id="PF06414"/>
    </source>
</evidence>
<dbReference type="InParanoid" id="A0A1E7F2K1"/>
<reference evidence="4 5" key="1">
    <citation type="submission" date="2016-09" db="EMBL/GenBank/DDBJ databases">
        <title>Extensive genetic diversity and differential bi-allelic expression allows diatom success in the polar Southern Ocean.</title>
        <authorList>
            <consortium name="DOE Joint Genome Institute"/>
            <person name="Mock T."/>
            <person name="Otillar R.P."/>
            <person name="Strauss J."/>
            <person name="Dupont C."/>
            <person name="Frickenhaus S."/>
            <person name="Maumus F."/>
            <person name="Mcmullan M."/>
            <person name="Sanges R."/>
            <person name="Schmutz J."/>
            <person name="Toseland A."/>
            <person name="Valas R."/>
            <person name="Veluchamy A."/>
            <person name="Ward B.J."/>
            <person name="Allen A."/>
            <person name="Barry K."/>
            <person name="Falciatore A."/>
            <person name="Ferrante M."/>
            <person name="Fortunato A.E."/>
            <person name="Gloeckner G."/>
            <person name="Gruber A."/>
            <person name="Hipkin R."/>
            <person name="Janech M."/>
            <person name="Kroth P."/>
            <person name="Leese F."/>
            <person name="Lindquist E."/>
            <person name="Lyon B.R."/>
            <person name="Martin J."/>
            <person name="Mayer C."/>
            <person name="Parker M."/>
            <person name="Quesneville H."/>
            <person name="Raymond J."/>
            <person name="Uhlig C."/>
            <person name="Valentin K.U."/>
            <person name="Worden A.Z."/>
            <person name="Armbrust E.V."/>
            <person name="Bowler C."/>
            <person name="Green B."/>
            <person name="Moulton V."/>
            <person name="Van Oosterhout C."/>
            <person name="Grigoriev I."/>
        </authorList>
    </citation>
    <scope>NUCLEOTIDE SEQUENCE [LARGE SCALE GENOMIC DNA]</scope>
    <source>
        <strain evidence="4 5">CCMP1102</strain>
    </source>
</reference>
<sequence length="484" mass="55709">MATSQYYPDGDTSNDGGTCLDHHVSTVPCRRTMVRRSSAFLSLKKFSTAISTQDLYGVDERENFNGPYAHLRKLILSDSDQYKHYTKERSWLQNAIVDDFLDNVEDKDMCITPTEPWLIFTVGVRGAGKIHTIHDLVQTNRLPILSFVQVNPDAIRRHLPEYETYDKNLVNDLTRKESSFIAELLLLAAIQSGRNIVFDTVMRNPDWFSKLIDNIKLLGSASFKFAVFHINAPTELIFKRAKKKALETGREIEEETTLKSLESITESLEKIKPSVDFFCEIHNGLDSYSLMDGMDWDKFQTVFLQACRWKPGMKGKQKMDTEKTFSAKETDEINSFSLRKARETKSPFSVLISSEENNRSDNMHLYGKYSHIRKTLDYSYHTNYTFERQMLQDSIITDMLNEAYILDEEGNIGTVATDPWIVFTAGAMGAGKGYTMKYLVEEQWFPLPAFVIVDPDEIRRLLPEYQLYITENPERAGELTRKEV</sequence>
<dbReference type="KEGG" id="fcy:FRACYDRAFT_244676"/>
<evidence type="ECO:0000313" key="5">
    <source>
        <dbReference type="Proteomes" id="UP000095751"/>
    </source>
</evidence>
<gene>
    <name evidence="4" type="ORF">FRACYDRAFT_244676</name>
</gene>
<organism evidence="4 5">
    <name type="scientific">Fragilariopsis cylindrus CCMP1102</name>
    <dbReference type="NCBI Taxonomy" id="635003"/>
    <lineage>
        <taxon>Eukaryota</taxon>
        <taxon>Sar</taxon>
        <taxon>Stramenopiles</taxon>
        <taxon>Ochrophyta</taxon>
        <taxon>Bacillariophyta</taxon>
        <taxon>Bacillariophyceae</taxon>
        <taxon>Bacillariophycidae</taxon>
        <taxon>Bacillariales</taxon>
        <taxon>Bacillariaceae</taxon>
        <taxon>Fragilariopsis</taxon>
    </lineage>
</organism>
<dbReference type="OrthoDB" id="430679at2759"/>
<evidence type="ECO:0000256" key="1">
    <source>
        <dbReference type="ARBA" id="ARBA00022741"/>
    </source>
</evidence>
<proteinExistence type="predicted"/>
<dbReference type="Proteomes" id="UP000095751">
    <property type="component" value="Unassembled WGS sequence"/>
</dbReference>